<keyword evidence="3" id="KW-1185">Reference proteome</keyword>
<evidence type="ECO:0000313" key="2">
    <source>
        <dbReference type="EMBL" id="CAH7677463.1"/>
    </source>
</evidence>
<accession>A0AAV0B4B8</accession>
<feature type="transmembrane region" description="Helical" evidence="1">
    <location>
        <begin position="48"/>
        <end position="66"/>
    </location>
</feature>
<evidence type="ECO:0000313" key="3">
    <source>
        <dbReference type="Proteomes" id="UP001153365"/>
    </source>
</evidence>
<dbReference type="AlphaFoldDB" id="A0AAV0B4B8"/>
<keyword evidence="1" id="KW-1133">Transmembrane helix</keyword>
<gene>
    <name evidence="2" type="ORF">PPACK8108_LOCUS12617</name>
</gene>
<keyword evidence="1" id="KW-0812">Transmembrane</keyword>
<keyword evidence="1" id="KW-0472">Membrane</keyword>
<dbReference type="Proteomes" id="UP001153365">
    <property type="component" value="Unassembled WGS sequence"/>
</dbReference>
<organism evidence="2 3">
    <name type="scientific">Phakopsora pachyrhizi</name>
    <name type="common">Asian soybean rust disease fungus</name>
    <dbReference type="NCBI Taxonomy" id="170000"/>
    <lineage>
        <taxon>Eukaryota</taxon>
        <taxon>Fungi</taxon>
        <taxon>Dikarya</taxon>
        <taxon>Basidiomycota</taxon>
        <taxon>Pucciniomycotina</taxon>
        <taxon>Pucciniomycetes</taxon>
        <taxon>Pucciniales</taxon>
        <taxon>Phakopsoraceae</taxon>
        <taxon>Phakopsora</taxon>
    </lineage>
</organism>
<feature type="non-terminal residue" evidence="2">
    <location>
        <position position="1"/>
    </location>
</feature>
<comment type="caution">
    <text evidence="2">The sequence shown here is derived from an EMBL/GenBank/DDBJ whole genome shotgun (WGS) entry which is preliminary data.</text>
</comment>
<dbReference type="EMBL" id="CALTRL010003049">
    <property type="protein sequence ID" value="CAH7677463.1"/>
    <property type="molecule type" value="Genomic_DNA"/>
</dbReference>
<reference evidence="2" key="1">
    <citation type="submission" date="2022-06" db="EMBL/GenBank/DDBJ databases">
        <authorList>
            <consortium name="SYNGENTA / RWTH Aachen University"/>
        </authorList>
    </citation>
    <scope>NUCLEOTIDE SEQUENCE</scope>
</reference>
<sequence>INFLHILFLFFSLSFTVLSFFFSFFFLVVANASLQLNMFYPYTSYNHIYYTACSSYVITDIIFMLCSL</sequence>
<evidence type="ECO:0000256" key="1">
    <source>
        <dbReference type="SAM" id="Phobius"/>
    </source>
</evidence>
<proteinExistence type="predicted"/>
<feature type="transmembrane region" description="Helical" evidence="1">
    <location>
        <begin position="7"/>
        <end position="28"/>
    </location>
</feature>
<name>A0AAV0B4B8_PHAPC</name>
<protein>
    <submittedName>
        <fullName evidence="2">Expressed protein</fullName>
    </submittedName>
</protein>